<evidence type="ECO:0000313" key="1">
    <source>
        <dbReference type="EMBL" id="CAF4398475.1"/>
    </source>
</evidence>
<proteinExistence type="predicted"/>
<dbReference type="Proteomes" id="UP000663836">
    <property type="component" value="Unassembled WGS sequence"/>
</dbReference>
<organism evidence="1 2">
    <name type="scientific">Rotaria sordida</name>
    <dbReference type="NCBI Taxonomy" id="392033"/>
    <lineage>
        <taxon>Eukaryota</taxon>
        <taxon>Metazoa</taxon>
        <taxon>Spiralia</taxon>
        <taxon>Gnathifera</taxon>
        <taxon>Rotifera</taxon>
        <taxon>Eurotatoria</taxon>
        <taxon>Bdelloidea</taxon>
        <taxon>Philodinida</taxon>
        <taxon>Philodinidae</taxon>
        <taxon>Rotaria</taxon>
    </lineage>
</organism>
<accession>A0A820NZ16</accession>
<feature type="non-terminal residue" evidence="1">
    <location>
        <position position="1"/>
    </location>
</feature>
<name>A0A820NZ16_9BILA</name>
<dbReference type="AlphaFoldDB" id="A0A820NZ16"/>
<comment type="caution">
    <text evidence="1">The sequence shown here is derived from an EMBL/GenBank/DDBJ whole genome shotgun (WGS) entry which is preliminary data.</text>
</comment>
<reference evidence="1" key="1">
    <citation type="submission" date="2021-02" db="EMBL/GenBank/DDBJ databases">
        <authorList>
            <person name="Nowell W R."/>
        </authorList>
    </citation>
    <scope>NUCLEOTIDE SEQUENCE</scope>
</reference>
<sequence length="86" mass="10097">FLSIVSPTDLSSDEVFCEQIRENICRTIGIELTQFDEQQVSELKKRPDLVQRRHEQRRAEFQQMINLVHQQVPLASLEAIRYDLGL</sequence>
<protein>
    <submittedName>
        <fullName evidence="1">Uncharacterized protein</fullName>
    </submittedName>
</protein>
<evidence type="ECO:0000313" key="2">
    <source>
        <dbReference type="Proteomes" id="UP000663836"/>
    </source>
</evidence>
<gene>
    <name evidence="1" type="ORF">JBS370_LOCUS43374</name>
</gene>
<dbReference type="EMBL" id="CAJOBD010066284">
    <property type="protein sequence ID" value="CAF4398475.1"/>
    <property type="molecule type" value="Genomic_DNA"/>
</dbReference>